<comment type="similarity">
    <text evidence="3">Belongs to the NadC/ModD family.</text>
</comment>
<evidence type="ECO:0000256" key="7">
    <source>
        <dbReference type="ARBA" id="ARBA00023069"/>
    </source>
</evidence>
<keyword evidence="12" id="KW-1185">Reference proteome</keyword>
<dbReference type="OrthoDB" id="10067394at2759"/>
<keyword evidence="11" id="KW-0282">Flagellum</keyword>
<feature type="non-terminal residue" evidence="11">
    <location>
        <position position="417"/>
    </location>
</feature>
<dbReference type="Proteomes" id="UP000236333">
    <property type="component" value="Unassembled WGS sequence"/>
</dbReference>
<dbReference type="GO" id="GO:0004514">
    <property type="term" value="F:nicotinate-nucleotide diphosphorylase (carboxylating) activity"/>
    <property type="evidence" value="ECO:0007669"/>
    <property type="project" value="InterPro"/>
</dbReference>
<organism evidence="11 12">
    <name type="scientific">Tetrabaena socialis</name>
    <dbReference type="NCBI Taxonomy" id="47790"/>
    <lineage>
        <taxon>Eukaryota</taxon>
        <taxon>Viridiplantae</taxon>
        <taxon>Chlorophyta</taxon>
        <taxon>core chlorophytes</taxon>
        <taxon>Chlorophyceae</taxon>
        <taxon>CS clade</taxon>
        <taxon>Chlamydomonadales</taxon>
        <taxon>Tetrabaenaceae</taxon>
        <taxon>Tetrabaena</taxon>
    </lineage>
</organism>
<feature type="non-terminal residue" evidence="11">
    <location>
        <position position="1"/>
    </location>
</feature>
<evidence type="ECO:0000256" key="3">
    <source>
        <dbReference type="ARBA" id="ARBA00009400"/>
    </source>
</evidence>
<evidence type="ECO:0000256" key="1">
    <source>
        <dbReference type="ARBA" id="ARBA00004138"/>
    </source>
</evidence>
<keyword evidence="5" id="KW-0808">Transferase</keyword>
<evidence type="ECO:0000256" key="4">
    <source>
        <dbReference type="ARBA" id="ARBA00022574"/>
    </source>
</evidence>
<dbReference type="InterPro" id="IPR011990">
    <property type="entry name" value="TPR-like_helical_dom_sf"/>
</dbReference>
<dbReference type="InterPro" id="IPR027277">
    <property type="entry name" value="NadC/ModD"/>
</dbReference>
<keyword evidence="7" id="KW-0969">Cilium</keyword>
<dbReference type="PANTHER" id="PTHR32179">
    <property type="entry name" value="NICOTINATE-NUCLEOTIDE PYROPHOSPHORYLASE [CARBOXYLATING]"/>
    <property type="match status" value="1"/>
</dbReference>
<dbReference type="AlphaFoldDB" id="A0A2J7ZPF1"/>
<dbReference type="SUPFAM" id="SSF51690">
    <property type="entry name" value="Nicotinate/Quinolinate PRTase C-terminal domain-like"/>
    <property type="match status" value="2"/>
</dbReference>
<evidence type="ECO:0000256" key="2">
    <source>
        <dbReference type="ARBA" id="ARBA00004790"/>
    </source>
</evidence>
<dbReference type="Gene3D" id="3.20.20.70">
    <property type="entry name" value="Aldolase class I"/>
    <property type="match status" value="2"/>
</dbReference>
<dbReference type="InterPro" id="IPR013785">
    <property type="entry name" value="Aldolase_TIM"/>
</dbReference>
<keyword evidence="5" id="KW-0328">Glycosyltransferase</keyword>
<dbReference type="GO" id="GO:0005929">
    <property type="term" value="C:cilium"/>
    <property type="evidence" value="ECO:0007669"/>
    <property type="project" value="UniProtKB-SubCell"/>
</dbReference>
<evidence type="ECO:0000256" key="5">
    <source>
        <dbReference type="ARBA" id="ARBA00022676"/>
    </source>
</evidence>
<evidence type="ECO:0000313" key="11">
    <source>
        <dbReference type="EMBL" id="PNH02131.1"/>
    </source>
</evidence>
<evidence type="ECO:0000313" key="12">
    <source>
        <dbReference type="Proteomes" id="UP000236333"/>
    </source>
</evidence>
<comment type="subcellular location">
    <subcellularLocation>
        <location evidence="1">Cell projection</location>
        <location evidence="1">Cilium</location>
    </subcellularLocation>
</comment>
<evidence type="ECO:0000259" key="10">
    <source>
        <dbReference type="Pfam" id="PF24762"/>
    </source>
</evidence>
<dbReference type="GO" id="GO:0005737">
    <property type="term" value="C:cytoplasm"/>
    <property type="evidence" value="ECO:0007669"/>
    <property type="project" value="TreeGrafter"/>
</dbReference>
<sequence length="417" mass="44048">CSTPAPRLHRHNIAASILFLSDFRRPPLGQDPYGPVVLALAPQHANDSRELILWWGKYLESLGEYGKALDCYRKAGDALSVVRIHCFQRDWKAAEEEVANSGDMAGAFHLARQYEASGRIPEAVRYYTLWAVLIGGGANHRMGLYDMMMIKDNHIAAAGGIRAAVTRAEEFIREQGLTGRMAIEVEARTLAEVAEVIDILKASAAAAAPATTTSGAEAGAAEAGAEAGVAAVAAAAAAPHLRRVMLDNMARRDGSKEGGVDVYEAHNAKEAFNAIEAMRRRGIILSPYLDTRMVEEIYKAVGVAPDMAEDRRGPADLRLRGDDEDEGNNNFAVATFSAKAEGVLAGLGVADAVMAAVDPTVQAVGLLSGLPVETEASGNVTLSSIAAIAATGVTFVSVGALTHSVTALDISLNIETQ</sequence>
<comment type="caution">
    <text evidence="11">The sequence shown here is derived from an EMBL/GenBank/DDBJ whole genome shotgun (WGS) entry which is preliminary data.</text>
</comment>
<dbReference type="Pfam" id="PF24762">
    <property type="entry name" value="TPR_IF140-IFT172"/>
    <property type="match status" value="1"/>
</dbReference>
<dbReference type="GO" id="GO:0009435">
    <property type="term" value="P:NAD+ biosynthetic process"/>
    <property type="evidence" value="ECO:0007669"/>
    <property type="project" value="UniProtKB-UniPathway"/>
</dbReference>
<keyword evidence="4" id="KW-0853">WD repeat</keyword>
<dbReference type="Pfam" id="PF01729">
    <property type="entry name" value="QRPTase_C"/>
    <property type="match status" value="1"/>
</dbReference>
<evidence type="ECO:0000256" key="6">
    <source>
        <dbReference type="ARBA" id="ARBA00022737"/>
    </source>
</evidence>
<feature type="domain" description="IF140/IFT172/WDR19 TPR" evidence="10">
    <location>
        <begin position="46"/>
        <end position="128"/>
    </location>
</feature>
<proteinExistence type="inferred from homology"/>
<dbReference type="PANTHER" id="PTHR32179:SF3">
    <property type="entry name" value="NICOTINATE-NUCLEOTIDE PYROPHOSPHORYLASE [CARBOXYLATING]"/>
    <property type="match status" value="1"/>
</dbReference>
<reference evidence="11 12" key="1">
    <citation type="journal article" date="2017" name="Mol. Biol. Evol.">
        <title>The 4-celled Tetrabaena socialis nuclear genome reveals the essential components for genetic control of cell number at the origin of multicellularity in the volvocine lineage.</title>
        <authorList>
            <person name="Featherston J."/>
            <person name="Arakaki Y."/>
            <person name="Hanschen E.R."/>
            <person name="Ferris P.J."/>
            <person name="Michod R.E."/>
            <person name="Olson B.J.S.C."/>
            <person name="Nozaki H."/>
            <person name="Durand P.M."/>
        </authorList>
    </citation>
    <scope>NUCLEOTIDE SEQUENCE [LARGE SCALE GENOMIC DNA]</scope>
    <source>
        <strain evidence="11 12">NIES-571</strain>
    </source>
</reference>
<dbReference type="InterPro" id="IPR056168">
    <property type="entry name" value="TPR_IF140/IFT172/WDR19"/>
</dbReference>
<dbReference type="UniPathway" id="UPA00253"/>
<gene>
    <name evidence="11" type="ORF">TSOC_011922</name>
</gene>
<name>A0A2J7ZPF1_9CHLO</name>
<keyword evidence="6" id="KW-0677">Repeat</keyword>
<dbReference type="InterPro" id="IPR036068">
    <property type="entry name" value="Nicotinate_pribotase-like_C"/>
</dbReference>
<comment type="pathway">
    <text evidence="2">Cofactor biosynthesis; NAD(+) biosynthesis.</text>
</comment>
<accession>A0A2J7ZPF1</accession>
<keyword evidence="8" id="KW-0966">Cell projection</keyword>
<protein>
    <submittedName>
        <fullName evidence="11">Intraflagellar transport protein 140</fullName>
    </submittedName>
</protein>
<evidence type="ECO:0000259" key="9">
    <source>
        <dbReference type="Pfam" id="PF01729"/>
    </source>
</evidence>
<dbReference type="SUPFAM" id="SSF48452">
    <property type="entry name" value="TPR-like"/>
    <property type="match status" value="1"/>
</dbReference>
<dbReference type="InterPro" id="IPR002638">
    <property type="entry name" value="Quinolinate_PRibosylTrfase_C"/>
</dbReference>
<feature type="domain" description="Quinolinate phosphoribosyl transferase C-terminal" evidence="9">
    <location>
        <begin position="370"/>
        <end position="412"/>
    </location>
</feature>
<evidence type="ECO:0000256" key="8">
    <source>
        <dbReference type="ARBA" id="ARBA00023273"/>
    </source>
</evidence>
<dbReference type="GO" id="GO:0034213">
    <property type="term" value="P:quinolinate catabolic process"/>
    <property type="evidence" value="ECO:0007669"/>
    <property type="project" value="TreeGrafter"/>
</dbReference>
<dbReference type="EMBL" id="PGGS01000717">
    <property type="protein sequence ID" value="PNH02131.1"/>
    <property type="molecule type" value="Genomic_DNA"/>
</dbReference>